<dbReference type="InterPro" id="IPR005819">
    <property type="entry name" value="H1/H5"/>
</dbReference>
<dbReference type="Proteomes" id="UP000447434">
    <property type="component" value="Chromosome 9"/>
</dbReference>
<dbReference type="PANTHER" id="PTHR11467:SF29">
    <property type="entry name" value="OS03G0711600 PROTEIN"/>
    <property type="match status" value="1"/>
</dbReference>
<comment type="subcellular location">
    <subcellularLocation>
        <location evidence="2">Chromosome</location>
    </subcellularLocation>
    <subcellularLocation>
        <location evidence="1 6">Nucleus</location>
    </subcellularLocation>
</comment>
<dbReference type="GO" id="GO:0005730">
    <property type="term" value="C:nucleolus"/>
    <property type="evidence" value="ECO:0007669"/>
    <property type="project" value="TreeGrafter"/>
</dbReference>
<feature type="compositionally biased region" description="Basic residues" evidence="7">
    <location>
        <begin position="177"/>
        <end position="191"/>
    </location>
</feature>
<dbReference type="PRINTS" id="PR00929">
    <property type="entry name" value="ATHOOK"/>
</dbReference>
<dbReference type="GO" id="GO:0031492">
    <property type="term" value="F:nucleosomal DNA binding"/>
    <property type="evidence" value="ECO:0007669"/>
    <property type="project" value="TreeGrafter"/>
</dbReference>
<proteinExistence type="inferred from homology"/>
<evidence type="ECO:0000256" key="4">
    <source>
        <dbReference type="ARBA" id="ARBA00023125"/>
    </source>
</evidence>
<reference evidence="10" key="1">
    <citation type="journal article" date="2020" name="Nat. Commun.">
        <title>Genome sequence of the cluster root forming white lupin.</title>
        <authorList>
            <person name="Hufnagel B."/>
            <person name="Marques A."/>
            <person name="Soriano A."/>
            <person name="Marques L."/>
            <person name="Divol F."/>
            <person name="Doumas P."/>
            <person name="Sallet E."/>
            <person name="Mancinotti D."/>
            <person name="Carrere S."/>
            <person name="Marande W."/>
            <person name="Arribat S."/>
            <person name="Keller J."/>
            <person name="Huneau C."/>
            <person name="Blein T."/>
            <person name="Aime D."/>
            <person name="Laguerre M."/>
            <person name="Taylor J."/>
            <person name="Schubert V."/>
            <person name="Nelson M."/>
            <person name="Geu-Flores F."/>
            <person name="Crespi M."/>
            <person name="Gallardo-Guerrero K."/>
            <person name="Delaux P.-M."/>
            <person name="Salse J."/>
            <person name="Berges H."/>
            <person name="Guyot R."/>
            <person name="Gouzy J."/>
            <person name="Peret B."/>
        </authorList>
    </citation>
    <scope>NUCLEOTIDE SEQUENCE [LARGE SCALE GENOMIC DNA]</scope>
    <source>
        <strain evidence="10">cv. Amiga</strain>
    </source>
</reference>
<evidence type="ECO:0000256" key="6">
    <source>
        <dbReference type="RuleBase" id="RU003894"/>
    </source>
</evidence>
<keyword evidence="4 6" id="KW-0238">DNA-binding</keyword>
<name>A0A6A4Q1U3_LUPAL</name>
<evidence type="ECO:0000256" key="3">
    <source>
        <dbReference type="ARBA" id="ARBA00022454"/>
    </source>
</evidence>
<feature type="domain" description="H15" evidence="8">
    <location>
        <begin position="25"/>
        <end position="95"/>
    </location>
</feature>
<organism evidence="9 10">
    <name type="scientific">Lupinus albus</name>
    <name type="common">White lupine</name>
    <name type="synonym">Lupinus termis</name>
    <dbReference type="NCBI Taxonomy" id="3870"/>
    <lineage>
        <taxon>Eukaryota</taxon>
        <taxon>Viridiplantae</taxon>
        <taxon>Streptophyta</taxon>
        <taxon>Embryophyta</taxon>
        <taxon>Tracheophyta</taxon>
        <taxon>Spermatophyta</taxon>
        <taxon>Magnoliopsida</taxon>
        <taxon>eudicotyledons</taxon>
        <taxon>Gunneridae</taxon>
        <taxon>Pentapetalae</taxon>
        <taxon>rosids</taxon>
        <taxon>fabids</taxon>
        <taxon>Fabales</taxon>
        <taxon>Fabaceae</taxon>
        <taxon>Papilionoideae</taxon>
        <taxon>50 kb inversion clade</taxon>
        <taxon>genistoids sensu lato</taxon>
        <taxon>core genistoids</taxon>
        <taxon>Genisteae</taxon>
        <taxon>Lupinus</taxon>
    </lineage>
</organism>
<dbReference type="AlphaFoldDB" id="A0A6A4Q1U3"/>
<dbReference type="Pfam" id="PF00538">
    <property type="entry name" value="Linker_histone"/>
    <property type="match status" value="1"/>
</dbReference>
<evidence type="ECO:0000256" key="7">
    <source>
        <dbReference type="SAM" id="MobiDB-lite"/>
    </source>
</evidence>
<dbReference type="SMART" id="SM00526">
    <property type="entry name" value="H15"/>
    <property type="match status" value="1"/>
</dbReference>
<dbReference type="GO" id="GO:0030527">
    <property type="term" value="F:structural constituent of chromatin"/>
    <property type="evidence" value="ECO:0007669"/>
    <property type="project" value="InterPro"/>
</dbReference>
<dbReference type="PROSITE" id="PS51504">
    <property type="entry name" value="H15"/>
    <property type="match status" value="1"/>
</dbReference>
<evidence type="ECO:0000256" key="1">
    <source>
        <dbReference type="ARBA" id="ARBA00004123"/>
    </source>
</evidence>
<dbReference type="InterPro" id="IPR005818">
    <property type="entry name" value="Histone_H1/H5_H15"/>
</dbReference>
<evidence type="ECO:0000313" key="9">
    <source>
        <dbReference type="EMBL" id="KAE9607476.1"/>
    </source>
</evidence>
<dbReference type="SUPFAM" id="SSF46785">
    <property type="entry name" value="Winged helix' DNA-binding domain"/>
    <property type="match status" value="1"/>
</dbReference>
<dbReference type="GO" id="GO:0045910">
    <property type="term" value="P:negative regulation of DNA recombination"/>
    <property type="evidence" value="ECO:0007669"/>
    <property type="project" value="TreeGrafter"/>
</dbReference>
<keyword evidence="5 6" id="KW-0539">Nucleus</keyword>
<accession>A0A6A4Q1U3</accession>
<dbReference type="EMBL" id="WOCE01000009">
    <property type="protein sequence ID" value="KAE9607476.1"/>
    <property type="molecule type" value="Genomic_DNA"/>
</dbReference>
<feature type="compositionally biased region" description="Polar residues" evidence="7">
    <location>
        <begin position="163"/>
        <end position="173"/>
    </location>
</feature>
<dbReference type="Gene3D" id="1.10.10.10">
    <property type="entry name" value="Winged helix-like DNA-binding domain superfamily/Winged helix DNA-binding domain"/>
    <property type="match status" value="1"/>
</dbReference>
<dbReference type="GO" id="GO:0000786">
    <property type="term" value="C:nucleosome"/>
    <property type="evidence" value="ECO:0007669"/>
    <property type="project" value="InterPro"/>
</dbReference>
<evidence type="ECO:0000313" key="10">
    <source>
        <dbReference type="Proteomes" id="UP000447434"/>
    </source>
</evidence>
<evidence type="ECO:0000259" key="8">
    <source>
        <dbReference type="PROSITE" id="PS51504"/>
    </source>
</evidence>
<dbReference type="OrthoDB" id="1110759at2759"/>
<dbReference type="GO" id="GO:0003690">
    <property type="term" value="F:double-stranded DNA binding"/>
    <property type="evidence" value="ECO:0007669"/>
    <property type="project" value="TreeGrafter"/>
</dbReference>
<dbReference type="PANTHER" id="PTHR11467">
    <property type="entry name" value="HISTONE H1"/>
    <property type="match status" value="1"/>
</dbReference>
<comment type="caution">
    <text evidence="9">The sequence shown here is derived from an EMBL/GenBank/DDBJ whole genome shotgun (WGS) entry which is preliminary data.</text>
</comment>
<keyword evidence="3 6" id="KW-0158">Chromosome</keyword>
<dbReference type="InterPro" id="IPR036390">
    <property type="entry name" value="WH_DNA-bd_sf"/>
</dbReference>
<dbReference type="GO" id="GO:0030261">
    <property type="term" value="P:chromosome condensation"/>
    <property type="evidence" value="ECO:0007669"/>
    <property type="project" value="TreeGrafter"/>
</dbReference>
<dbReference type="GO" id="GO:0006334">
    <property type="term" value="P:nucleosome assembly"/>
    <property type="evidence" value="ECO:0007669"/>
    <property type="project" value="InterPro"/>
</dbReference>
<protein>
    <submittedName>
        <fullName evidence="9">Putative High mobility group protein HMGA</fullName>
    </submittedName>
</protein>
<feature type="region of interest" description="Disordered" evidence="7">
    <location>
        <begin position="1"/>
        <end position="28"/>
    </location>
</feature>
<feature type="compositionally biased region" description="Low complexity" evidence="7">
    <location>
        <begin position="1"/>
        <end position="15"/>
    </location>
</feature>
<feature type="region of interest" description="Disordered" evidence="7">
    <location>
        <begin position="132"/>
        <end position="214"/>
    </location>
</feature>
<dbReference type="InterPro" id="IPR036388">
    <property type="entry name" value="WH-like_DNA-bd_sf"/>
</dbReference>
<evidence type="ECO:0000256" key="5">
    <source>
        <dbReference type="ARBA" id="ARBA00023242"/>
    </source>
</evidence>
<evidence type="ECO:0000256" key="2">
    <source>
        <dbReference type="ARBA" id="ARBA00004286"/>
    </source>
</evidence>
<sequence>MDPYSTSILPSSPTTLAPPPPRNVDRPSYSNMICSAIRALKEKNGSSKRSIGKYMKQEYKDLLPPNHETLLTQNLNDLKEKNILIMVKRSYKFPVPSPHQNAEPKSTQLGLNDEGEFSSSVVGATTEVKKMGQDRSLKVSGEEEEVSSMLRLENGKRVRRPSTKYQSFPTEIISNDHKRKPGRPQKAHVKPARSNGGGALGSSKPRGRPKKNVVASPSIAGSSAAYGGGKKPVVARKPKKKTIEKPVGCTEGSEVDKHKDIKADLRNKFKFIKTRLSRAVTVLRTYFHRRSPVVTRIAIHDLQDLASLDMDMLLTRGDTPPPTFRKPGERRPVSIMSAPVRFRR</sequence>
<keyword evidence="10" id="KW-1185">Reference proteome</keyword>
<dbReference type="InterPro" id="IPR017956">
    <property type="entry name" value="AT_hook_DNA-bd_motif"/>
</dbReference>
<dbReference type="PRINTS" id="PR00624">
    <property type="entry name" value="HISTONEH5"/>
</dbReference>
<comment type="similarity">
    <text evidence="6">Belongs to the histone H1/H5 family.</text>
</comment>
<gene>
    <name evidence="9" type="ORF">Lalb_Chr09g0330451</name>
</gene>
<feature type="compositionally biased region" description="Basic and acidic residues" evidence="7">
    <location>
        <begin position="132"/>
        <end position="141"/>
    </location>
</feature>
<dbReference type="CDD" id="cd00073">
    <property type="entry name" value="H15"/>
    <property type="match status" value="1"/>
</dbReference>